<name>A0A660L891_9ACTN</name>
<keyword evidence="3" id="KW-1185">Reference proteome</keyword>
<dbReference type="RefSeq" id="WP_121257377.1">
    <property type="nucleotide sequence ID" value="NZ_RBIL01000002.1"/>
</dbReference>
<comment type="caution">
    <text evidence="2">The sequence shown here is derived from an EMBL/GenBank/DDBJ whole genome shotgun (WGS) entry which is preliminary data.</text>
</comment>
<organism evidence="2 3">
    <name type="scientific">Solirubrobacter pauli</name>
    <dbReference type="NCBI Taxonomy" id="166793"/>
    <lineage>
        <taxon>Bacteria</taxon>
        <taxon>Bacillati</taxon>
        <taxon>Actinomycetota</taxon>
        <taxon>Thermoleophilia</taxon>
        <taxon>Solirubrobacterales</taxon>
        <taxon>Solirubrobacteraceae</taxon>
        <taxon>Solirubrobacter</taxon>
    </lineage>
</organism>
<sequence length="107" mass="12111">MPTPEQEHVATALGRHYAADRIDADELDRRLDLTFGASLADALAGLPPLGPAEAPRRRRWGRRHGEADVAQPTWVPTKERFIDPGSQRVMRVWVDPADHRRHYVPES</sequence>
<reference evidence="2 3" key="1">
    <citation type="submission" date="2018-10" db="EMBL/GenBank/DDBJ databases">
        <title>Genomic Encyclopedia of Archaeal and Bacterial Type Strains, Phase II (KMG-II): from individual species to whole genera.</title>
        <authorList>
            <person name="Goeker M."/>
        </authorList>
    </citation>
    <scope>NUCLEOTIDE SEQUENCE [LARGE SCALE GENOMIC DNA]</scope>
    <source>
        <strain evidence="2 3">DSM 14954</strain>
    </source>
</reference>
<accession>A0A660L891</accession>
<dbReference type="EMBL" id="RBIL01000002">
    <property type="protein sequence ID" value="RKQ88133.1"/>
    <property type="molecule type" value="Genomic_DNA"/>
</dbReference>
<evidence type="ECO:0000313" key="2">
    <source>
        <dbReference type="EMBL" id="RKQ88133.1"/>
    </source>
</evidence>
<protein>
    <submittedName>
        <fullName evidence="2">Uncharacterized protein</fullName>
    </submittedName>
</protein>
<feature type="region of interest" description="Disordered" evidence="1">
    <location>
        <begin position="47"/>
        <end position="72"/>
    </location>
</feature>
<dbReference type="AlphaFoldDB" id="A0A660L891"/>
<dbReference type="OrthoDB" id="7586150at2"/>
<evidence type="ECO:0000313" key="3">
    <source>
        <dbReference type="Proteomes" id="UP000278962"/>
    </source>
</evidence>
<dbReference type="Proteomes" id="UP000278962">
    <property type="component" value="Unassembled WGS sequence"/>
</dbReference>
<proteinExistence type="predicted"/>
<evidence type="ECO:0000256" key="1">
    <source>
        <dbReference type="SAM" id="MobiDB-lite"/>
    </source>
</evidence>
<gene>
    <name evidence="2" type="ORF">C8N24_6174</name>
</gene>